<accession>A0ABT4U4Y0</accession>
<reference evidence="3 4" key="1">
    <citation type="submission" date="2023-01" db="EMBL/GenBank/DDBJ databases">
        <title>Draft genome sequence of Nocardiopsis sp. RSe5-2 isolated from halophytes.</title>
        <authorList>
            <person name="Duangmal K."/>
            <person name="Chantavorakit T."/>
        </authorList>
    </citation>
    <scope>NUCLEOTIDE SEQUENCE [LARGE SCALE GENOMIC DNA]</scope>
    <source>
        <strain evidence="3 4">RSe5-2</strain>
    </source>
</reference>
<evidence type="ECO:0000313" key="3">
    <source>
        <dbReference type="EMBL" id="MDA2812013.1"/>
    </source>
</evidence>
<feature type="chain" id="PRO_5047530612" evidence="2">
    <location>
        <begin position="23"/>
        <end position="261"/>
    </location>
</feature>
<comment type="caution">
    <text evidence="3">The sequence shown here is derived from an EMBL/GenBank/DDBJ whole genome shotgun (WGS) entry which is preliminary data.</text>
</comment>
<protein>
    <submittedName>
        <fullName evidence="3">Uncharacterized protein</fullName>
    </submittedName>
</protein>
<organism evidence="3 4">
    <name type="scientific">Nocardiopsis endophytica</name>
    <dbReference type="NCBI Taxonomy" id="3018445"/>
    <lineage>
        <taxon>Bacteria</taxon>
        <taxon>Bacillati</taxon>
        <taxon>Actinomycetota</taxon>
        <taxon>Actinomycetes</taxon>
        <taxon>Streptosporangiales</taxon>
        <taxon>Nocardiopsidaceae</taxon>
        <taxon>Nocardiopsis</taxon>
    </lineage>
</organism>
<evidence type="ECO:0000256" key="2">
    <source>
        <dbReference type="SAM" id="SignalP"/>
    </source>
</evidence>
<sequence>MDFRAKAAAIGAVAAACAAAVAVLSTGTTDSASGSAHGGSGGGAAQGEVLLAHGSDHLPSRTASDWVTYADHVVVVSVAAEREIPPSAEEEARGEGLVGRELTLDTERVLWSRDGAPPAPDTWEYAAAGYAFTGGTDQRRPMALAGRPRIEQGHTYILAMVWEEARCAPGEPAAPAEWRGLGEGSEVPFDDGVIGKGEFEGAVRSAADAQSAASAQGSAGSPDSLEDELAGEGADALIVELESARPQADAADATAPGGACD</sequence>
<keyword evidence="4" id="KW-1185">Reference proteome</keyword>
<dbReference type="RefSeq" id="WP_270686463.1">
    <property type="nucleotide sequence ID" value="NZ_JAQFWQ010000040.1"/>
</dbReference>
<name>A0ABT4U4Y0_9ACTN</name>
<proteinExistence type="predicted"/>
<feature type="region of interest" description="Disordered" evidence="1">
    <location>
        <begin position="205"/>
        <end position="261"/>
    </location>
</feature>
<dbReference type="Proteomes" id="UP001527866">
    <property type="component" value="Unassembled WGS sequence"/>
</dbReference>
<feature type="compositionally biased region" description="Low complexity" evidence="1">
    <location>
        <begin position="205"/>
        <end position="223"/>
    </location>
</feature>
<evidence type="ECO:0000256" key="1">
    <source>
        <dbReference type="SAM" id="MobiDB-lite"/>
    </source>
</evidence>
<keyword evidence="2" id="KW-0732">Signal</keyword>
<feature type="signal peptide" evidence="2">
    <location>
        <begin position="1"/>
        <end position="22"/>
    </location>
</feature>
<dbReference type="PROSITE" id="PS51257">
    <property type="entry name" value="PROKAR_LIPOPROTEIN"/>
    <property type="match status" value="1"/>
</dbReference>
<evidence type="ECO:0000313" key="4">
    <source>
        <dbReference type="Proteomes" id="UP001527866"/>
    </source>
</evidence>
<feature type="compositionally biased region" description="Low complexity" evidence="1">
    <location>
        <begin position="244"/>
        <end position="261"/>
    </location>
</feature>
<dbReference type="EMBL" id="JAQFWQ010000040">
    <property type="protein sequence ID" value="MDA2812013.1"/>
    <property type="molecule type" value="Genomic_DNA"/>
</dbReference>
<gene>
    <name evidence="3" type="ORF">O4J56_15325</name>
</gene>